<evidence type="ECO:0000256" key="9">
    <source>
        <dbReference type="ARBA" id="ARBA00023295"/>
    </source>
</evidence>
<dbReference type="RefSeq" id="WP_014661370.1">
    <property type="nucleotide sequence ID" value="NC_017737.1"/>
</dbReference>
<dbReference type="InterPro" id="IPR003265">
    <property type="entry name" value="HhH-GPD_domain"/>
</dbReference>
<dbReference type="PANTHER" id="PTHR10359:SF18">
    <property type="entry name" value="ENDONUCLEASE III"/>
    <property type="match status" value="1"/>
</dbReference>
<dbReference type="HAMAP" id="MF_00942">
    <property type="entry name" value="Nth"/>
    <property type="match status" value="1"/>
</dbReference>
<sequence>MSLKKTKRYQKALKIKALLLEHYPNLTTELVHKNPYELLVATILSAQCTDARVNLVTPKLFEIYPTIYDLAQAHLEGLKELLKSISYYNTKSQNLIKMAQKVVKDFNGNIPSTQNELITLNGVGQKTANVVLSVCFNANCMAVDTHVFRTTHRLGLSQANTPTKTENDLSTLFETELGKLHHALILFGRYTCKAKNPLCEKCFLQEFCISKESFKA</sequence>
<evidence type="ECO:0000256" key="6">
    <source>
        <dbReference type="ARBA" id="ARBA00023004"/>
    </source>
</evidence>
<dbReference type="PATRIC" id="fig|182217.3.peg.1313"/>
<dbReference type="CDD" id="cd00056">
    <property type="entry name" value="ENDO3c"/>
    <property type="match status" value="1"/>
</dbReference>
<feature type="binding site" evidence="10">
    <location>
        <position position="192"/>
    </location>
    <ligand>
        <name>[4Fe-4S] cluster</name>
        <dbReference type="ChEBI" id="CHEBI:49883"/>
    </ligand>
</feature>
<dbReference type="InterPro" id="IPR004035">
    <property type="entry name" value="Endouclease-III_FeS-bd_BS"/>
</dbReference>
<feature type="domain" description="HhH-GPD" evidence="11">
    <location>
        <begin position="44"/>
        <end position="190"/>
    </location>
</feature>
<evidence type="ECO:0000256" key="1">
    <source>
        <dbReference type="ARBA" id="ARBA00008343"/>
    </source>
</evidence>
<dbReference type="GO" id="GO:0006285">
    <property type="term" value="P:base-excision repair, AP site formation"/>
    <property type="evidence" value="ECO:0007669"/>
    <property type="project" value="TreeGrafter"/>
</dbReference>
<dbReference type="Proteomes" id="UP000005010">
    <property type="component" value="Chromosome"/>
</dbReference>
<dbReference type="SUPFAM" id="SSF48150">
    <property type="entry name" value="DNA-glycosylase"/>
    <property type="match status" value="1"/>
</dbReference>
<keyword evidence="5 10" id="KW-0378">Hydrolase</keyword>
<evidence type="ECO:0000256" key="10">
    <source>
        <dbReference type="HAMAP-Rule" id="MF_00942"/>
    </source>
</evidence>
<evidence type="ECO:0000256" key="8">
    <source>
        <dbReference type="ARBA" id="ARBA00023204"/>
    </source>
</evidence>
<dbReference type="STRING" id="182217.HCW_06210"/>
<evidence type="ECO:0000259" key="11">
    <source>
        <dbReference type="SMART" id="SM00478"/>
    </source>
</evidence>
<dbReference type="Pfam" id="PF10576">
    <property type="entry name" value="EndIII_4Fe-2S"/>
    <property type="match status" value="1"/>
</dbReference>
<comment type="cofactor">
    <cofactor evidence="10">
        <name>[4Fe-4S] cluster</name>
        <dbReference type="ChEBI" id="CHEBI:49883"/>
    </cofactor>
    <text evidence="10">Binds 1 [4Fe-4S] cluster.</text>
</comment>
<keyword evidence="12" id="KW-0255">Endonuclease</keyword>
<dbReference type="EMBL" id="CP003479">
    <property type="protein sequence ID" value="AFI04502.1"/>
    <property type="molecule type" value="Genomic_DNA"/>
</dbReference>
<dbReference type="PANTHER" id="PTHR10359">
    <property type="entry name" value="A/G-SPECIFIC ADENINE GLYCOSYLASE/ENDONUCLEASE III"/>
    <property type="match status" value="1"/>
</dbReference>
<keyword evidence="2 10" id="KW-0004">4Fe-4S</keyword>
<evidence type="ECO:0000313" key="12">
    <source>
        <dbReference type="EMBL" id="AFI04502.1"/>
    </source>
</evidence>
<dbReference type="Pfam" id="PF00730">
    <property type="entry name" value="HhH-GPD"/>
    <property type="match status" value="1"/>
</dbReference>
<keyword evidence="6 10" id="KW-0408">Iron</keyword>
<dbReference type="HOGENOM" id="CLU_012862_3_3_7"/>
<proteinExistence type="inferred from homology"/>
<comment type="similarity">
    <text evidence="1 10">Belongs to the Nth/MutY family.</text>
</comment>
<dbReference type="SMART" id="SM00478">
    <property type="entry name" value="ENDO3c"/>
    <property type="match status" value="1"/>
</dbReference>
<dbReference type="GO" id="GO:0046872">
    <property type="term" value="F:metal ion binding"/>
    <property type="evidence" value="ECO:0007669"/>
    <property type="project" value="UniProtKB-KW"/>
</dbReference>
<evidence type="ECO:0000256" key="3">
    <source>
        <dbReference type="ARBA" id="ARBA00022723"/>
    </source>
</evidence>
<keyword evidence="7 10" id="KW-0411">Iron-sulfur</keyword>
<comment type="function">
    <text evidence="10">DNA repair enzyme that has both DNA N-glycosylase activity and AP-lyase activity. The DNA N-glycosylase activity releases various damaged pyrimidines from DNA by cleaving the N-glycosidic bond, leaving an AP (apurinic/apyrimidinic) site. The AP-lyase activity cleaves the phosphodiester bond 3' to the AP site by a beta-elimination, leaving a 3'-terminal unsaturated sugar and a product with a terminal 5'-phosphate.</text>
</comment>
<organism evidence="12 13">
    <name type="scientific">Helicobacter cetorum (strain ATCC BAA-429 / MIT 00-7128)</name>
    <dbReference type="NCBI Taxonomy" id="182217"/>
    <lineage>
        <taxon>Bacteria</taxon>
        <taxon>Pseudomonadati</taxon>
        <taxon>Campylobacterota</taxon>
        <taxon>Epsilonproteobacteria</taxon>
        <taxon>Campylobacterales</taxon>
        <taxon>Helicobacteraceae</taxon>
        <taxon>Helicobacter</taxon>
    </lineage>
</organism>
<dbReference type="SMART" id="SM00525">
    <property type="entry name" value="FES"/>
    <property type="match status" value="1"/>
</dbReference>
<evidence type="ECO:0000256" key="2">
    <source>
        <dbReference type="ARBA" id="ARBA00022485"/>
    </source>
</evidence>
<keyword evidence="9 10" id="KW-0326">Glycosidase</keyword>
<keyword evidence="8 10" id="KW-0234">DNA repair</keyword>
<keyword evidence="10" id="KW-0456">Lyase</keyword>
<feature type="binding site" evidence="10">
    <location>
        <position position="199"/>
    </location>
    <ligand>
        <name>[4Fe-4S] cluster</name>
        <dbReference type="ChEBI" id="CHEBI:49883"/>
    </ligand>
</feature>
<dbReference type="GO" id="GO:0140078">
    <property type="term" value="F:class I DNA-(apurinic or apyrimidinic site) endonuclease activity"/>
    <property type="evidence" value="ECO:0007669"/>
    <property type="project" value="UniProtKB-EC"/>
</dbReference>
<feature type="binding site" evidence="10">
    <location>
        <position position="208"/>
    </location>
    <ligand>
        <name>[4Fe-4S] cluster</name>
        <dbReference type="ChEBI" id="CHEBI:49883"/>
    </ligand>
</feature>
<dbReference type="InterPro" id="IPR003651">
    <property type="entry name" value="Endonuclease3_FeS-loop_motif"/>
</dbReference>
<keyword evidence="4 10" id="KW-0227">DNA damage</keyword>
<dbReference type="InterPro" id="IPR023170">
    <property type="entry name" value="HhH_base_excis_C"/>
</dbReference>
<dbReference type="PROSITE" id="PS00764">
    <property type="entry name" value="ENDONUCLEASE_III_1"/>
    <property type="match status" value="1"/>
</dbReference>
<comment type="catalytic activity">
    <reaction evidence="10">
        <text>2'-deoxyribonucleotide-(2'-deoxyribose 5'-phosphate)-2'-deoxyribonucleotide-DNA = a 3'-end 2'-deoxyribonucleotide-(2,3-dehydro-2,3-deoxyribose 5'-phosphate)-DNA + a 5'-end 5'-phospho-2'-deoxyribonucleoside-DNA + H(+)</text>
        <dbReference type="Rhea" id="RHEA:66592"/>
        <dbReference type="Rhea" id="RHEA-COMP:13180"/>
        <dbReference type="Rhea" id="RHEA-COMP:16897"/>
        <dbReference type="Rhea" id="RHEA-COMP:17067"/>
        <dbReference type="ChEBI" id="CHEBI:15378"/>
        <dbReference type="ChEBI" id="CHEBI:136412"/>
        <dbReference type="ChEBI" id="CHEBI:157695"/>
        <dbReference type="ChEBI" id="CHEBI:167181"/>
        <dbReference type="EC" id="4.2.99.18"/>
    </reaction>
</comment>
<accession>I0ENI3</accession>
<dbReference type="InterPro" id="IPR005759">
    <property type="entry name" value="Nth"/>
</dbReference>
<dbReference type="FunFam" id="1.10.340.30:FF:000001">
    <property type="entry name" value="Endonuclease III"/>
    <property type="match status" value="1"/>
</dbReference>
<gene>
    <name evidence="10" type="primary">nth</name>
    <name evidence="12" type="ordered locus">HCW_06210</name>
</gene>
<dbReference type="EC" id="4.2.99.18" evidence="10"/>
<evidence type="ECO:0000256" key="7">
    <source>
        <dbReference type="ARBA" id="ARBA00023014"/>
    </source>
</evidence>
<dbReference type="NCBIfam" id="TIGR01083">
    <property type="entry name" value="nth"/>
    <property type="match status" value="1"/>
</dbReference>
<protein>
    <recommendedName>
        <fullName evidence="10">Endonuclease III</fullName>
        <ecNumber evidence="10">4.2.99.18</ecNumber>
    </recommendedName>
    <alternativeName>
        <fullName evidence="10">DNA-(apurinic or apyrimidinic site) lyase</fullName>
    </alternativeName>
</protein>
<dbReference type="GO" id="GO:0003677">
    <property type="term" value="F:DNA binding"/>
    <property type="evidence" value="ECO:0007669"/>
    <property type="project" value="UniProtKB-UniRule"/>
</dbReference>
<dbReference type="GO" id="GO:0051539">
    <property type="term" value="F:4 iron, 4 sulfur cluster binding"/>
    <property type="evidence" value="ECO:0007669"/>
    <property type="project" value="UniProtKB-UniRule"/>
</dbReference>
<keyword evidence="3 10" id="KW-0479">Metal-binding</keyword>
<dbReference type="PIRSF" id="PIRSF001435">
    <property type="entry name" value="Nth"/>
    <property type="match status" value="1"/>
</dbReference>
<feature type="binding site" evidence="10">
    <location>
        <position position="202"/>
    </location>
    <ligand>
        <name>[4Fe-4S] cluster</name>
        <dbReference type="ChEBI" id="CHEBI:49883"/>
    </ligand>
</feature>
<reference evidence="13" key="1">
    <citation type="submission" date="2012-04" db="EMBL/GenBank/DDBJ databases">
        <title>Complete genome sequence of Helicobacter cetorum strain MIT 00-7128.</title>
        <authorList>
            <person name="Kersulyte D."/>
            <person name="Berg D.E."/>
        </authorList>
    </citation>
    <scope>NUCLEOTIDE SEQUENCE [LARGE SCALE GENOMIC DNA]</scope>
    <source>
        <strain evidence="13">MIT 00-7128</strain>
    </source>
</reference>
<dbReference type="eggNOG" id="COG0177">
    <property type="taxonomic scope" value="Bacteria"/>
</dbReference>
<name>I0ENI3_HELC0</name>
<keyword evidence="12" id="KW-0540">Nuclease</keyword>
<dbReference type="Gene3D" id="1.10.1670.10">
    <property type="entry name" value="Helix-hairpin-Helix base-excision DNA repair enzymes (C-terminal)"/>
    <property type="match status" value="1"/>
</dbReference>
<dbReference type="GO" id="GO:0019104">
    <property type="term" value="F:DNA N-glycosylase activity"/>
    <property type="evidence" value="ECO:0007669"/>
    <property type="project" value="UniProtKB-UniRule"/>
</dbReference>
<keyword evidence="13" id="KW-1185">Reference proteome</keyword>
<dbReference type="Gene3D" id="1.10.340.30">
    <property type="entry name" value="Hypothetical protein, domain 2"/>
    <property type="match status" value="1"/>
</dbReference>
<dbReference type="InterPro" id="IPR011257">
    <property type="entry name" value="DNA_glycosylase"/>
</dbReference>
<evidence type="ECO:0000313" key="13">
    <source>
        <dbReference type="Proteomes" id="UP000005010"/>
    </source>
</evidence>
<keyword evidence="10" id="KW-0238">DNA-binding</keyword>
<dbReference type="KEGG" id="hce:HCW_06210"/>
<dbReference type="AlphaFoldDB" id="I0ENI3"/>
<evidence type="ECO:0000256" key="5">
    <source>
        <dbReference type="ARBA" id="ARBA00022801"/>
    </source>
</evidence>
<evidence type="ECO:0000256" key="4">
    <source>
        <dbReference type="ARBA" id="ARBA00022763"/>
    </source>
</evidence>